<dbReference type="PANTHER" id="PTHR22883:SF43">
    <property type="entry name" value="PALMITOYLTRANSFERASE APP"/>
    <property type="match status" value="1"/>
</dbReference>
<evidence type="ECO:0000313" key="13">
    <source>
        <dbReference type="Proteomes" id="UP000008983"/>
    </source>
</evidence>
<comment type="subcellular location">
    <subcellularLocation>
        <location evidence="1">Endomembrane system</location>
        <topology evidence="1">Multi-pass membrane protein</topology>
    </subcellularLocation>
</comment>
<keyword evidence="13" id="KW-1185">Reference proteome</keyword>
<keyword evidence="6" id="KW-0564">Palmitate</keyword>
<evidence type="ECO:0000256" key="8">
    <source>
        <dbReference type="ARBA" id="ARBA00023315"/>
    </source>
</evidence>
<evidence type="ECO:0000256" key="9">
    <source>
        <dbReference type="ARBA" id="ARBA00048048"/>
    </source>
</evidence>
<dbReference type="PANTHER" id="PTHR22883">
    <property type="entry name" value="ZINC FINGER DHHC DOMAIN CONTAINING PROTEIN"/>
    <property type="match status" value="1"/>
</dbReference>
<dbReference type="RefSeq" id="XP_004034796.1">
    <property type="nucleotide sequence ID" value="XM_004034748.1"/>
</dbReference>
<dbReference type="GO" id="GO:0019706">
    <property type="term" value="F:protein-cysteine S-palmitoyltransferase activity"/>
    <property type="evidence" value="ECO:0007669"/>
    <property type="project" value="UniProtKB-EC"/>
</dbReference>
<accession>G0QU06</accession>
<evidence type="ECO:0000259" key="11">
    <source>
        <dbReference type="Pfam" id="PF01529"/>
    </source>
</evidence>
<keyword evidence="7" id="KW-0449">Lipoprotein</keyword>
<feature type="transmembrane region" description="Helical" evidence="10">
    <location>
        <begin position="42"/>
        <end position="61"/>
    </location>
</feature>
<evidence type="ECO:0000256" key="1">
    <source>
        <dbReference type="ARBA" id="ARBA00004127"/>
    </source>
</evidence>
<gene>
    <name evidence="12" type="ORF">IMG5_113470</name>
</gene>
<dbReference type="OMA" id="CFFFLWF"/>
<dbReference type="AlphaFoldDB" id="G0QU06"/>
<dbReference type="InParanoid" id="G0QU06"/>
<dbReference type="PROSITE" id="PS50216">
    <property type="entry name" value="DHHC"/>
    <property type="match status" value="1"/>
</dbReference>
<dbReference type="EC" id="2.3.1.225" evidence="10"/>
<evidence type="ECO:0000256" key="5">
    <source>
        <dbReference type="ARBA" id="ARBA00023136"/>
    </source>
</evidence>
<dbReference type="GO" id="GO:0006612">
    <property type="term" value="P:protein targeting to membrane"/>
    <property type="evidence" value="ECO:0007669"/>
    <property type="project" value="TreeGrafter"/>
</dbReference>
<dbReference type="OrthoDB" id="294591at2759"/>
<evidence type="ECO:0000313" key="12">
    <source>
        <dbReference type="EMBL" id="EGR31310.1"/>
    </source>
</evidence>
<comment type="domain">
    <text evidence="10">The DHHC domain is required for palmitoyltransferase activity.</text>
</comment>
<keyword evidence="5 10" id="KW-0472">Membrane</keyword>
<proteinExistence type="inferred from homology"/>
<dbReference type="FunCoup" id="G0QU06">
    <property type="interactions" value="22"/>
</dbReference>
<protein>
    <recommendedName>
        <fullName evidence="10">Palmitoyltransferase</fullName>
        <ecNumber evidence="10">2.3.1.225</ecNumber>
    </recommendedName>
</protein>
<evidence type="ECO:0000256" key="3">
    <source>
        <dbReference type="ARBA" id="ARBA00022692"/>
    </source>
</evidence>
<name>G0QU06_ICHMU</name>
<reference evidence="12 13" key="1">
    <citation type="submission" date="2011-07" db="EMBL/GenBank/DDBJ databases">
        <authorList>
            <person name="Coyne R."/>
            <person name="Brami D."/>
            <person name="Johnson J."/>
            <person name="Hostetler J."/>
            <person name="Hannick L."/>
            <person name="Clark T."/>
            <person name="Cassidy-Hanley D."/>
            <person name="Inman J."/>
        </authorList>
    </citation>
    <scope>NUCLEOTIDE SEQUENCE [LARGE SCALE GENOMIC DNA]</scope>
    <source>
        <strain evidence="12 13">G5</strain>
    </source>
</reference>
<evidence type="ECO:0000256" key="4">
    <source>
        <dbReference type="ARBA" id="ARBA00022989"/>
    </source>
</evidence>
<dbReference type="EMBL" id="GL983887">
    <property type="protein sequence ID" value="EGR31310.1"/>
    <property type="molecule type" value="Genomic_DNA"/>
</dbReference>
<dbReference type="InterPro" id="IPR001594">
    <property type="entry name" value="Palmitoyltrfase_DHHC"/>
</dbReference>
<evidence type="ECO:0000256" key="6">
    <source>
        <dbReference type="ARBA" id="ARBA00023139"/>
    </source>
</evidence>
<feature type="transmembrane region" description="Helical" evidence="10">
    <location>
        <begin position="198"/>
        <end position="216"/>
    </location>
</feature>
<keyword evidence="3 10" id="KW-0812">Transmembrane</keyword>
<dbReference type="GO" id="GO:0005794">
    <property type="term" value="C:Golgi apparatus"/>
    <property type="evidence" value="ECO:0007669"/>
    <property type="project" value="TreeGrafter"/>
</dbReference>
<dbReference type="Proteomes" id="UP000008983">
    <property type="component" value="Unassembled WGS sequence"/>
</dbReference>
<dbReference type="STRING" id="857967.G0QU06"/>
<dbReference type="GO" id="GO:0005783">
    <property type="term" value="C:endoplasmic reticulum"/>
    <property type="evidence" value="ECO:0007669"/>
    <property type="project" value="TreeGrafter"/>
</dbReference>
<evidence type="ECO:0000256" key="7">
    <source>
        <dbReference type="ARBA" id="ARBA00023288"/>
    </source>
</evidence>
<comment type="catalytic activity">
    <reaction evidence="9 10">
        <text>L-cysteinyl-[protein] + hexadecanoyl-CoA = S-hexadecanoyl-L-cysteinyl-[protein] + CoA</text>
        <dbReference type="Rhea" id="RHEA:36683"/>
        <dbReference type="Rhea" id="RHEA-COMP:10131"/>
        <dbReference type="Rhea" id="RHEA-COMP:11032"/>
        <dbReference type="ChEBI" id="CHEBI:29950"/>
        <dbReference type="ChEBI" id="CHEBI:57287"/>
        <dbReference type="ChEBI" id="CHEBI:57379"/>
        <dbReference type="ChEBI" id="CHEBI:74151"/>
        <dbReference type="EC" id="2.3.1.225"/>
    </reaction>
</comment>
<feature type="transmembrane region" description="Helical" evidence="10">
    <location>
        <begin position="236"/>
        <end position="258"/>
    </location>
</feature>
<organism evidence="12 13">
    <name type="scientific">Ichthyophthirius multifiliis</name>
    <name type="common">White spot disease agent</name>
    <name type="synonym">Ich</name>
    <dbReference type="NCBI Taxonomy" id="5932"/>
    <lineage>
        <taxon>Eukaryota</taxon>
        <taxon>Sar</taxon>
        <taxon>Alveolata</taxon>
        <taxon>Ciliophora</taxon>
        <taxon>Intramacronucleata</taxon>
        <taxon>Oligohymenophorea</taxon>
        <taxon>Hymenostomatida</taxon>
        <taxon>Ophryoglenina</taxon>
        <taxon>Ichthyophthirius</taxon>
    </lineage>
</organism>
<dbReference type="Pfam" id="PF01529">
    <property type="entry name" value="DHHC"/>
    <property type="match status" value="1"/>
</dbReference>
<dbReference type="GeneID" id="14907442"/>
<sequence>MNVQQIQFQEKQISEKFYKIFLSRNKIFCKGLLLSGSENFKFILTFSLINIAIIIHYAIILKRLKQYIFVIVFHIFTNIFMILVNFSDPGIIPKIVFQMQKINFLTKLLKKNSNIEINKDFLKIPLKDIIKNGEYQYKYILYLIKNKSHLFKVKFCTTCAIYRPPRTSHCSICDNCVERFDHHCFWLGTCIGKRNYRFFFFFLFFVCSICLIVLIQNIEILITESQQKEDYLNNNYLSIILIIYIFMIFVFSFILFVFHNFLIFQNLTTNEYIKKIWRIKSKNPFQKFNTNNNIQYINYYFLFYFL</sequence>
<keyword evidence="2 10" id="KW-0808">Transferase</keyword>
<feature type="domain" description="Palmitoyltransferase DHHC" evidence="11">
    <location>
        <begin position="153"/>
        <end position="275"/>
    </location>
</feature>
<evidence type="ECO:0000256" key="2">
    <source>
        <dbReference type="ARBA" id="ARBA00022679"/>
    </source>
</evidence>
<dbReference type="eggNOG" id="KOG1311">
    <property type="taxonomic scope" value="Eukaryota"/>
</dbReference>
<dbReference type="InterPro" id="IPR039859">
    <property type="entry name" value="PFA4/ZDH16/20/ERF2-like"/>
</dbReference>
<evidence type="ECO:0000256" key="10">
    <source>
        <dbReference type="RuleBase" id="RU079119"/>
    </source>
</evidence>
<feature type="transmembrane region" description="Helical" evidence="10">
    <location>
        <begin position="67"/>
        <end position="86"/>
    </location>
</feature>
<keyword evidence="8 10" id="KW-0012">Acyltransferase</keyword>
<comment type="similarity">
    <text evidence="10">Belongs to the DHHC palmitoyltransferase family.</text>
</comment>
<keyword evidence="4 10" id="KW-1133">Transmembrane helix</keyword>